<dbReference type="EMBL" id="GL883125">
    <property type="protein sequence ID" value="EGG03366.1"/>
    <property type="molecule type" value="Genomic_DNA"/>
</dbReference>
<name>F4RW82_MELLP</name>
<gene>
    <name evidence="2" type="ORF">MELLADRAFT_65652</name>
</gene>
<evidence type="ECO:0000313" key="2">
    <source>
        <dbReference type="EMBL" id="EGG03366.1"/>
    </source>
</evidence>
<accession>F4RW82</accession>
<protein>
    <submittedName>
        <fullName evidence="2">Uncharacterized protein</fullName>
    </submittedName>
</protein>
<dbReference type="VEuPathDB" id="FungiDB:MELLADRAFT_65652"/>
<sequence length="107" mass="12138">MDIESSFIKMLMELGGELTPMRSNYNMLDTIEVSQPKAEETQPPNDPLTLHLIIKQASPDSSPMKSLPHKPTTRKTKKITVEVKEDDHIVPKKKVKARGKKKKVVNF</sequence>
<dbReference type="GeneID" id="18930470"/>
<proteinExistence type="predicted"/>
<dbReference type="KEGG" id="mlr:MELLADRAFT_65652"/>
<organism evidence="3">
    <name type="scientific">Melampsora larici-populina (strain 98AG31 / pathotype 3-4-7)</name>
    <name type="common">Poplar leaf rust fungus</name>
    <dbReference type="NCBI Taxonomy" id="747676"/>
    <lineage>
        <taxon>Eukaryota</taxon>
        <taxon>Fungi</taxon>
        <taxon>Dikarya</taxon>
        <taxon>Basidiomycota</taxon>
        <taxon>Pucciniomycotina</taxon>
        <taxon>Pucciniomycetes</taxon>
        <taxon>Pucciniales</taxon>
        <taxon>Melampsoraceae</taxon>
        <taxon>Melampsora</taxon>
    </lineage>
</organism>
<feature type="region of interest" description="Disordered" evidence="1">
    <location>
        <begin position="57"/>
        <end position="78"/>
    </location>
</feature>
<dbReference type="AlphaFoldDB" id="F4RW82"/>
<dbReference type="HOGENOM" id="CLU_2210602_0_0_1"/>
<feature type="compositionally biased region" description="Basic residues" evidence="1">
    <location>
        <begin position="67"/>
        <end position="78"/>
    </location>
</feature>
<evidence type="ECO:0000256" key="1">
    <source>
        <dbReference type="SAM" id="MobiDB-lite"/>
    </source>
</evidence>
<dbReference type="InParanoid" id="F4RW82"/>
<keyword evidence="3" id="KW-1185">Reference proteome</keyword>
<dbReference type="Proteomes" id="UP000001072">
    <property type="component" value="Unassembled WGS sequence"/>
</dbReference>
<evidence type="ECO:0000313" key="3">
    <source>
        <dbReference type="Proteomes" id="UP000001072"/>
    </source>
</evidence>
<reference evidence="3" key="1">
    <citation type="journal article" date="2011" name="Proc. Natl. Acad. Sci. U.S.A.">
        <title>Obligate biotrophy features unraveled by the genomic analysis of rust fungi.</title>
        <authorList>
            <person name="Duplessis S."/>
            <person name="Cuomo C.A."/>
            <person name="Lin Y.-C."/>
            <person name="Aerts A."/>
            <person name="Tisserant E."/>
            <person name="Veneault-Fourrey C."/>
            <person name="Joly D.L."/>
            <person name="Hacquard S."/>
            <person name="Amselem J."/>
            <person name="Cantarel B.L."/>
            <person name="Chiu R."/>
            <person name="Coutinho P.M."/>
            <person name="Feau N."/>
            <person name="Field M."/>
            <person name="Frey P."/>
            <person name="Gelhaye E."/>
            <person name="Goldberg J."/>
            <person name="Grabherr M.G."/>
            <person name="Kodira C.D."/>
            <person name="Kohler A."/>
            <person name="Kuees U."/>
            <person name="Lindquist E.A."/>
            <person name="Lucas S.M."/>
            <person name="Mago R."/>
            <person name="Mauceli E."/>
            <person name="Morin E."/>
            <person name="Murat C."/>
            <person name="Pangilinan J.L."/>
            <person name="Park R."/>
            <person name="Pearson M."/>
            <person name="Quesneville H."/>
            <person name="Rouhier N."/>
            <person name="Sakthikumar S."/>
            <person name="Salamov A.A."/>
            <person name="Schmutz J."/>
            <person name="Selles B."/>
            <person name="Shapiro H."/>
            <person name="Tanguay P."/>
            <person name="Tuskan G.A."/>
            <person name="Henrissat B."/>
            <person name="Van de Peer Y."/>
            <person name="Rouze P."/>
            <person name="Ellis J.G."/>
            <person name="Dodds P.N."/>
            <person name="Schein J.E."/>
            <person name="Zhong S."/>
            <person name="Hamelin R.C."/>
            <person name="Grigoriev I.V."/>
            <person name="Szabo L.J."/>
            <person name="Martin F."/>
        </authorList>
    </citation>
    <scope>NUCLEOTIDE SEQUENCE [LARGE SCALE GENOMIC DNA]</scope>
    <source>
        <strain evidence="3">98AG31 / pathotype 3-4-7</strain>
    </source>
</reference>
<dbReference type="RefSeq" id="XP_007413501.1">
    <property type="nucleotide sequence ID" value="XM_007413439.1"/>
</dbReference>